<protein>
    <submittedName>
        <fullName evidence="5">THO complex subunit 3</fullName>
        <ecNumber evidence="5">2.3.1.48</ecNumber>
    </submittedName>
</protein>
<keyword evidence="5" id="KW-0012">Acyltransferase</keyword>
<feature type="repeat" description="WD" evidence="4">
    <location>
        <begin position="12"/>
        <end position="46"/>
    </location>
</feature>
<dbReference type="GO" id="GO:0061733">
    <property type="term" value="F:protein-lysine-acetyltransferase activity"/>
    <property type="evidence" value="ECO:0007669"/>
    <property type="project" value="UniProtKB-EC"/>
</dbReference>
<dbReference type="Proteomes" id="UP000054498">
    <property type="component" value="Unassembled WGS sequence"/>
</dbReference>
<reference evidence="5 6" key="1">
    <citation type="journal article" date="2013" name="BMC Genomics">
        <title>Reconstruction of the lipid metabolism for the microalga Monoraphidium neglectum from its genome sequence reveals characteristics suitable for biofuel production.</title>
        <authorList>
            <person name="Bogen C."/>
            <person name="Al-Dilaimi A."/>
            <person name="Albersmeier A."/>
            <person name="Wichmann J."/>
            <person name="Grundmann M."/>
            <person name="Rupp O."/>
            <person name="Lauersen K.J."/>
            <person name="Blifernez-Klassen O."/>
            <person name="Kalinowski J."/>
            <person name="Goesmann A."/>
            <person name="Mussgnug J.H."/>
            <person name="Kruse O."/>
        </authorList>
    </citation>
    <scope>NUCLEOTIDE SEQUENCE [LARGE SCALE GENOMIC DNA]</scope>
    <source>
        <strain evidence="5 6">SAG 48.87</strain>
    </source>
</reference>
<dbReference type="PANTHER" id="PTHR22839:SF0">
    <property type="entry name" value="THO COMPLEX SUBUNIT 3"/>
    <property type="match status" value="1"/>
</dbReference>
<keyword evidence="6" id="KW-1185">Reference proteome</keyword>
<gene>
    <name evidence="5" type="ORF">MNEG_9875</name>
</gene>
<dbReference type="AlphaFoldDB" id="A0A0D2M3D9"/>
<accession>A0A0D2M3D9</accession>
<dbReference type="GeneID" id="25742750"/>
<keyword evidence="5" id="KW-0808">Transferase</keyword>
<dbReference type="PROSITE" id="PS50082">
    <property type="entry name" value="WD_REPEATS_2"/>
    <property type="match status" value="3"/>
</dbReference>
<dbReference type="InterPro" id="IPR040132">
    <property type="entry name" value="Tex1/THOC3"/>
</dbReference>
<name>A0A0D2M3D9_9CHLO</name>
<evidence type="ECO:0000256" key="4">
    <source>
        <dbReference type="PROSITE-ProRule" id="PRU00221"/>
    </source>
</evidence>
<dbReference type="EC" id="2.3.1.48" evidence="5"/>
<evidence type="ECO:0000256" key="3">
    <source>
        <dbReference type="ARBA" id="ARBA00046343"/>
    </source>
</evidence>
<dbReference type="OrthoDB" id="340259at2759"/>
<dbReference type="SMART" id="SM00320">
    <property type="entry name" value="WD40"/>
    <property type="match status" value="6"/>
</dbReference>
<dbReference type="InterPro" id="IPR001680">
    <property type="entry name" value="WD40_rpt"/>
</dbReference>
<dbReference type="PANTHER" id="PTHR22839">
    <property type="entry name" value="THO COMPLEX SUBUNIT 3 THO3"/>
    <property type="match status" value="1"/>
</dbReference>
<feature type="repeat" description="WD" evidence="4">
    <location>
        <begin position="190"/>
        <end position="231"/>
    </location>
</feature>
<comment type="similarity">
    <text evidence="3">Belongs to the THOC3 family.</text>
</comment>
<sequence>MAPQLEYTKRELHGHRKAVQALAWAHTGRKLASAGADECVRTWNVELSAGAKAERCDLALMSQGGAVVAVEWHPKREDQLASLTDKYLRLWDTRAASKPAVAVSVGYTSHMAWHPEGNIIAVTNYKANEVAFVDVRKGAVLGQYVPRDQYLNALRFLRDGSTLLVGCSSGDVEAVRVRPDFKGAEAGGTLQGHIQETTALALDPSNKHLATCGYDALVTIWDLESATAVATVPSIEYAVWDVAISCDGSRLAYAQEKGPVGVVSVPSGRVEGTVSAAASHCVAWNPKHAHILAFGCDDAGVWNNEGRHTEAGGPVGLAFFGSSGGGGGGGGGGGTRGR</sequence>
<dbReference type="PROSITE" id="PS00678">
    <property type="entry name" value="WD_REPEATS_1"/>
    <property type="match status" value="2"/>
</dbReference>
<dbReference type="InterPro" id="IPR019775">
    <property type="entry name" value="WD40_repeat_CS"/>
</dbReference>
<dbReference type="SUPFAM" id="SSF101908">
    <property type="entry name" value="Putative isomerase YbhE"/>
    <property type="match status" value="1"/>
</dbReference>
<feature type="repeat" description="WD" evidence="4">
    <location>
        <begin position="60"/>
        <end position="101"/>
    </location>
</feature>
<evidence type="ECO:0000256" key="2">
    <source>
        <dbReference type="ARBA" id="ARBA00022737"/>
    </source>
</evidence>
<dbReference type="EMBL" id="KK102316">
    <property type="protein sequence ID" value="KIY98089.1"/>
    <property type="molecule type" value="Genomic_DNA"/>
</dbReference>
<dbReference type="Gene3D" id="2.130.10.10">
    <property type="entry name" value="YVTN repeat-like/Quinoprotein amine dehydrogenase"/>
    <property type="match status" value="2"/>
</dbReference>
<dbReference type="STRING" id="145388.A0A0D2M3D9"/>
<evidence type="ECO:0000256" key="1">
    <source>
        <dbReference type="ARBA" id="ARBA00022574"/>
    </source>
</evidence>
<keyword evidence="2" id="KW-0677">Repeat</keyword>
<dbReference type="RefSeq" id="XP_013897109.1">
    <property type="nucleotide sequence ID" value="XM_014041655.1"/>
</dbReference>
<proteinExistence type="inferred from homology"/>
<dbReference type="GO" id="GO:0006406">
    <property type="term" value="P:mRNA export from nucleus"/>
    <property type="evidence" value="ECO:0007669"/>
    <property type="project" value="InterPro"/>
</dbReference>
<organism evidence="5 6">
    <name type="scientific">Monoraphidium neglectum</name>
    <dbReference type="NCBI Taxonomy" id="145388"/>
    <lineage>
        <taxon>Eukaryota</taxon>
        <taxon>Viridiplantae</taxon>
        <taxon>Chlorophyta</taxon>
        <taxon>core chlorophytes</taxon>
        <taxon>Chlorophyceae</taxon>
        <taxon>CS clade</taxon>
        <taxon>Sphaeropleales</taxon>
        <taxon>Selenastraceae</taxon>
        <taxon>Monoraphidium</taxon>
    </lineage>
</organism>
<keyword evidence="1 4" id="KW-0853">WD repeat</keyword>
<dbReference type="PROSITE" id="PS50294">
    <property type="entry name" value="WD_REPEATS_REGION"/>
    <property type="match status" value="2"/>
</dbReference>
<dbReference type="InterPro" id="IPR015943">
    <property type="entry name" value="WD40/YVTN_repeat-like_dom_sf"/>
</dbReference>
<evidence type="ECO:0000313" key="5">
    <source>
        <dbReference type="EMBL" id="KIY98089.1"/>
    </source>
</evidence>
<dbReference type="Pfam" id="PF00400">
    <property type="entry name" value="WD40"/>
    <property type="match status" value="2"/>
</dbReference>
<dbReference type="KEGG" id="mng:MNEG_9875"/>
<evidence type="ECO:0000313" key="6">
    <source>
        <dbReference type="Proteomes" id="UP000054498"/>
    </source>
</evidence>
<dbReference type="GO" id="GO:0000445">
    <property type="term" value="C:THO complex part of transcription export complex"/>
    <property type="evidence" value="ECO:0007669"/>
    <property type="project" value="TreeGrafter"/>
</dbReference>